<feature type="active site" description="Charge relay system" evidence="5">
    <location>
        <position position="111"/>
    </location>
</feature>
<evidence type="ECO:0000256" key="3">
    <source>
        <dbReference type="ARBA" id="ARBA00022801"/>
    </source>
</evidence>
<dbReference type="GO" id="GO:0006508">
    <property type="term" value="P:proteolysis"/>
    <property type="evidence" value="ECO:0007669"/>
    <property type="project" value="UniProtKB-KW"/>
</dbReference>
<dbReference type="Gene3D" id="3.40.50.200">
    <property type="entry name" value="Peptidase S8/S53 domain"/>
    <property type="match status" value="1"/>
</dbReference>
<dbReference type="STRING" id="35752.SAMN05421541_101536"/>
<feature type="domain" description="Peptidase S8/S53" evidence="7">
    <location>
        <begin position="102"/>
        <end position="372"/>
    </location>
</feature>
<keyword evidence="2 5" id="KW-0645">Protease</keyword>
<proteinExistence type="inferred from homology"/>
<evidence type="ECO:0000256" key="6">
    <source>
        <dbReference type="RuleBase" id="RU003355"/>
    </source>
</evidence>
<evidence type="ECO:0000256" key="5">
    <source>
        <dbReference type="PROSITE-ProRule" id="PRU01240"/>
    </source>
</evidence>
<gene>
    <name evidence="8" type="ORF">SAMN05421541_101536</name>
</gene>
<dbReference type="OrthoDB" id="9813435at2"/>
<dbReference type="AlphaFoldDB" id="A0A1I2A6R3"/>
<evidence type="ECO:0000256" key="2">
    <source>
        <dbReference type="ARBA" id="ARBA00022670"/>
    </source>
</evidence>
<evidence type="ECO:0000256" key="4">
    <source>
        <dbReference type="ARBA" id="ARBA00022825"/>
    </source>
</evidence>
<dbReference type="Pfam" id="PF00082">
    <property type="entry name" value="Peptidase_S8"/>
    <property type="match status" value="1"/>
</dbReference>
<dbReference type="SUPFAM" id="SSF52743">
    <property type="entry name" value="Subtilisin-like"/>
    <property type="match status" value="1"/>
</dbReference>
<feature type="active site" description="Charge relay system" evidence="5">
    <location>
        <position position="338"/>
    </location>
</feature>
<evidence type="ECO:0000313" key="8">
    <source>
        <dbReference type="EMBL" id="SFE39477.1"/>
    </source>
</evidence>
<comment type="similarity">
    <text evidence="1 5 6">Belongs to the peptidase S8 family.</text>
</comment>
<dbReference type="PRINTS" id="PR00723">
    <property type="entry name" value="SUBTILISIN"/>
</dbReference>
<dbReference type="Proteomes" id="UP000199645">
    <property type="component" value="Unassembled WGS sequence"/>
</dbReference>
<keyword evidence="3 5" id="KW-0378">Hydrolase</keyword>
<sequence>MAKYTILRDMSRQNVAGPFEAAISEREGAAPSSARIEVESLDKRDIRTLARDPQVRAIAPVMPVTLVRPVDMEGAQPEPQAAATGATWGVQAVGADVSTRTGSGVTVCVLDTGIDAGHQAFSGVTLVQKDFTGSGDGDKQGHGTHCAGTIFGRDVDGTRIGVARGVTRALIGKVLGDDGSGSTDGILSGIQWAAVEQNAHVISMSIGIDLPGFVRQQVEGGMPADLAASAALQAYRANVRAFDALMEMIRSREVFENGSVIVAAAGNASRRQVNPDFEIGVEMPAAADGVISVAALQQPATALRVAPFSNTFANISAPGVGVVSARLGGGLLSLSGTSMAAPHVAGIAALWWEQILTTAVPATTARAAVVAKLLASATTNTFAPGVDPADRGVGLVQAP</sequence>
<evidence type="ECO:0000259" key="7">
    <source>
        <dbReference type="Pfam" id="PF00082"/>
    </source>
</evidence>
<dbReference type="PANTHER" id="PTHR43806">
    <property type="entry name" value="PEPTIDASE S8"/>
    <property type="match status" value="1"/>
</dbReference>
<dbReference type="InterPro" id="IPR015500">
    <property type="entry name" value="Peptidase_S8_subtilisin-rel"/>
</dbReference>
<keyword evidence="4 5" id="KW-0720">Serine protease</keyword>
<dbReference type="PROSITE" id="PS51892">
    <property type="entry name" value="SUBTILASE"/>
    <property type="match status" value="1"/>
</dbReference>
<dbReference type="InterPro" id="IPR050131">
    <property type="entry name" value="Peptidase_S8_subtilisin-like"/>
</dbReference>
<feature type="active site" description="Charge relay system" evidence="5">
    <location>
        <position position="142"/>
    </location>
</feature>
<dbReference type="InterPro" id="IPR036852">
    <property type="entry name" value="Peptidase_S8/S53_dom_sf"/>
</dbReference>
<evidence type="ECO:0000313" key="9">
    <source>
        <dbReference type="Proteomes" id="UP000199645"/>
    </source>
</evidence>
<name>A0A1I2A6R3_9ACTN</name>
<dbReference type="PROSITE" id="PS00138">
    <property type="entry name" value="SUBTILASE_SER"/>
    <property type="match status" value="1"/>
</dbReference>
<dbReference type="EMBL" id="FONV01000001">
    <property type="protein sequence ID" value="SFE39477.1"/>
    <property type="molecule type" value="Genomic_DNA"/>
</dbReference>
<reference evidence="8 9" key="1">
    <citation type="submission" date="2016-10" db="EMBL/GenBank/DDBJ databases">
        <authorList>
            <person name="de Groot N.N."/>
        </authorList>
    </citation>
    <scope>NUCLEOTIDE SEQUENCE [LARGE SCALE GENOMIC DNA]</scope>
    <source>
        <strain evidence="8 9">DSM 43019</strain>
    </source>
</reference>
<protein>
    <submittedName>
        <fullName evidence="8">Subtilase family protein</fullName>
    </submittedName>
</protein>
<accession>A0A1I2A6R3</accession>
<dbReference type="InterPro" id="IPR000209">
    <property type="entry name" value="Peptidase_S8/S53_dom"/>
</dbReference>
<dbReference type="PANTHER" id="PTHR43806:SF11">
    <property type="entry name" value="CEREVISIN-RELATED"/>
    <property type="match status" value="1"/>
</dbReference>
<dbReference type="InterPro" id="IPR023827">
    <property type="entry name" value="Peptidase_S8_Asp-AS"/>
</dbReference>
<evidence type="ECO:0000256" key="1">
    <source>
        <dbReference type="ARBA" id="ARBA00011073"/>
    </source>
</evidence>
<keyword evidence="9" id="KW-1185">Reference proteome</keyword>
<dbReference type="PROSITE" id="PS00136">
    <property type="entry name" value="SUBTILASE_ASP"/>
    <property type="match status" value="1"/>
</dbReference>
<dbReference type="GO" id="GO:0004252">
    <property type="term" value="F:serine-type endopeptidase activity"/>
    <property type="evidence" value="ECO:0007669"/>
    <property type="project" value="UniProtKB-UniRule"/>
</dbReference>
<dbReference type="CDD" id="cd07480">
    <property type="entry name" value="Peptidases_S8_12"/>
    <property type="match status" value="1"/>
</dbReference>
<dbReference type="InterPro" id="IPR023828">
    <property type="entry name" value="Peptidase_S8_Ser-AS"/>
</dbReference>
<organism evidence="8 9">
    <name type="scientific">Actinoplanes philippinensis</name>
    <dbReference type="NCBI Taxonomy" id="35752"/>
    <lineage>
        <taxon>Bacteria</taxon>
        <taxon>Bacillati</taxon>
        <taxon>Actinomycetota</taxon>
        <taxon>Actinomycetes</taxon>
        <taxon>Micromonosporales</taxon>
        <taxon>Micromonosporaceae</taxon>
        <taxon>Actinoplanes</taxon>
    </lineage>
</organism>